<evidence type="ECO:0000256" key="4">
    <source>
        <dbReference type="SAM" id="MobiDB-lite"/>
    </source>
</evidence>
<dbReference type="AlphaFoldDB" id="A0A1X7VUR2"/>
<reference evidence="6" key="1">
    <citation type="journal article" date="2010" name="Nature">
        <title>The Amphimedon queenslandica genome and the evolution of animal complexity.</title>
        <authorList>
            <person name="Srivastava M."/>
            <person name="Simakov O."/>
            <person name="Chapman J."/>
            <person name="Fahey B."/>
            <person name="Gauthier M.E."/>
            <person name="Mitros T."/>
            <person name="Richards G.S."/>
            <person name="Conaco C."/>
            <person name="Dacre M."/>
            <person name="Hellsten U."/>
            <person name="Larroux C."/>
            <person name="Putnam N.H."/>
            <person name="Stanke M."/>
            <person name="Adamska M."/>
            <person name="Darling A."/>
            <person name="Degnan S.M."/>
            <person name="Oakley T.H."/>
            <person name="Plachetzki D.C."/>
            <person name="Zhai Y."/>
            <person name="Adamski M."/>
            <person name="Calcino A."/>
            <person name="Cummins S.F."/>
            <person name="Goodstein D.M."/>
            <person name="Harris C."/>
            <person name="Jackson D.J."/>
            <person name="Leys S.P."/>
            <person name="Shu S."/>
            <person name="Woodcroft B.J."/>
            <person name="Vervoort M."/>
            <person name="Kosik K.S."/>
            <person name="Manning G."/>
            <person name="Degnan B.M."/>
            <person name="Rokhsar D.S."/>
        </authorList>
    </citation>
    <scope>NUCLEOTIDE SEQUENCE [LARGE SCALE GENOMIC DNA]</scope>
</reference>
<name>A0A1X7VUR2_AMPQE</name>
<dbReference type="InParanoid" id="A0A1X7VUR2"/>
<dbReference type="Pfam" id="PF14750">
    <property type="entry name" value="INTS2"/>
    <property type="match status" value="2"/>
</dbReference>
<dbReference type="STRING" id="400682.A0A1X7VUR2"/>
<evidence type="ECO:0000256" key="3">
    <source>
        <dbReference type="ARBA" id="ARBA00023242"/>
    </source>
</evidence>
<dbReference type="InterPro" id="IPR026236">
    <property type="entry name" value="Int2_metazoa"/>
</dbReference>
<feature type="region of interest" description="Disordered" evidence="4">
    <location>
        <begin position="397"/>
        <end position="424"/>
    </location>
</feature>
<dbReference type="OrthoDB" id="70899at2759"/>
<dbReference type="GO" id="GO:0034472">
    <property type="term" value="P:snRNA 3'-end processing"/>
    <property type="evidence" value="ECO:0007669"/>
    <property type="project" value="TreeGrafter"/>
</dbReference>
<dbReference type="PRINTS" id="PR02105">
    <property type="entry name" value="INTSUBUNIT2"/>
</dbReference>
<feature type="compositionally biased region" description="Basic and acidic residues" evidence="4">
    <location>
        <begin position="402"/>
        <end position="419"/>
    </location>
</feature>
<protein>
    <recommendedName>
        <fullName evidence="7">Integrator complex subunit 2</fullName>
    </recommendedName>
</protein>
<dbReference type="GO" id="GO:0032039">
    <property type="term" value="C:integrator complex"/>
    <property type="evidence" value="ECO:0007669"/>
    <property type="project" value="InterPro"/>
</dbReference>
<evidence type="ECO:0000256" key="2">
    <source>
        <dbReference type="ARBA" id="ARBA00006705"/>
    </source>
</evidence>
<organism evidence="5">
    <name type="scientific">Amphimedon queenslandica</name>
    <name type="common">Sponge</name>
    <dbReference type="NCBI Taxonomy" id="400682"/>
    <lineage>
        <taxon>Eukaryota</taxon>
        <taxon>Metazoa</taxon>
        <taxon>Porifera</taxon>
        <taxon>Demospongiae</taxon>
        <taxon>Heteroscleromorpha</taxon>
        <taxon>Haplosclerida</taxon>
        <taxon>Niphatidae</taxon>
        <taxon>Amphimedon</taxon>
    </lineage>
</organism>
<evidence type="ECO:0000313" key="5">
    <source>
        <dbReference type="EnsemblMetazoa" id="Aqu2.1.44082_001"/>
    </source>
</evidence>
<reference evidence="5" key="2">
    <citation type="submission" date="2017-05" db="UniProtKB">
        <authorList>
            <consortium name="EnsemblMetazoa"/>
        </authorList>
    </citation>
    <scope>IDENTIFICATION</scope>
</reference>
<dbReference type="eggNOG" id="ENOG502QSP2">
    <property type="taxonomic scope" value="Eukaryota"/>
</dbReference>
<sequence length="1280" mass="144003">MEVPSSEVFSDLYSGQIDKLWSHERDELKPYLPFICSIALSPSPLTSNEPEGDQESFLIQNNKETLHSLLCDIEETNIIKNYFKLDFTLLRSDALKEQGLLRKLGSDEERPREREEDEERPAIVFERGNEEKRFRLLLREILKIMSHLESSFGLEVSDLFECQVWLNEISYILCIAVKELNDILPLVKVCEALLRVKNGPYLICRLLANEPHHYKKIVTSLVTKGETLDEISLAGRLRSQTLRGLVTLVPSSSSYVQWLAYTNQKLPTLMIFIALDIEAGELVGSAKGGGVLSLMSDIVIHGNKEKKSWFSQYMKLMQQKYRRHHSSAVTALRKYLMKKLLHFINLTSKSAPSSDIPLSMEVDVNNEGLMEEEGGEEGMDTATLELVDQMEIEISEIEDGETAERGGGGREEGTEKVEGGDGTTEAMETIQSLASKRTHNNSFTFEQIDFPVISLSRQFSDESILQLTQLIHVCCALKTQANMYLTNEESAALLHLITCTCPPFSSAGVQFIEVALSILLTCPFLINSEDGEESVLRWITWLLENIQEFEKAIPGERVYGEMLLLVVIHLQEKQLKEIETLISSVLGMTLQNSLGSGHFSTLKDIFLKVFKGDVVCSHAVSVPPTSSLSGHMTGYLPVHCILQLMRSKAFRKHGVFVKDWIYKQLVTTVEPVHPDLPSLIEEYVQAILVSPLSASSHAKSRRATIVQIPFSAEEVLSVFRFDDVPSESSMCSKILILYYVLYYQETYLSNLKSLLVSSHSDAPKAYSPSVLLQLPVKRLLQHATNNQEAFLTVYPSLLRMIVTQFPQLYLPEDWIRQDDINQSSLSSGSRLRLSSKKVTPEVASALLSTLNTKPSDAMLVLTFLSSLPVTSLVPFSSSLVSSLHLLLEDGVSKRIQQLFSSLWMKLNSVIPRRLWVETVNALRSEDQRTYPLCTHQTILEDPLIVLQCDLRVFRCSCVFEILLRVLAAYTSASRVWLLEHSHKLNCMSQASNDPSVYHLSSQEREELRVALTAAQESGIIQLLLEICLPNDKDREEASVLGPQLTVLREIQCLVCSYLHQVFISEPSMVKLIHFQGYPSQLLPLLVSGVPSMHIATDFLPELLAQPQLEKQVFAIQLAAHVIHQYPLPESVGLVKDSIFKKLHRFIDEVPSKRQHGVFFPLLPAMVLLCQTFPPLTVEAVDFLLHLCRVCLVNSLPGYNGGTTLPLDAKTVLHASCNPQQLNITPFDKDAKECHSNKMTSPLFLLEERLKSLRNLSLVEGARWAFDEISKTVLMKVSCKT</sequence>
<dbReference type="FunCoup" id="A0A1X7VUR2">
    <property type="interactions" value="982"/>
</dbReference>
<dbReference type="PANTHER" id="PTHR28608">
    <property type="entry name" value="INTEGRATOR COMPLEX SUBUNIT 2"/>
    <property type="match status" value="1"/>
</dbReference>
<dbReference type="Proteomes" id="UP000007879">
    <property type="component" value="Unassembled WGS sequence"/>
</dbReference>
<accession>A0A1X7VUR2</accession>
<dbReference type="EnsemblMetazoa" id="XM_019993595.1">
    <property type="protein sequence ID" value="XP_019849154.1"/>
    <property type="gene ID" value="LOC100632985"/>
</dbReference>
<dbReference type="EnsemblMetazoa" id="Aqu2.1.44082_001">
    <property type="protein sequence ID" value="Aqu2.1.44082_001"/>
    <property type="gene ID" value="Aqu2.1.44082"/>
</dbReference>
<comment type="subcellular location">
    <subcellularLocation>
        <location evidence="1">Nucleus</location>
    </subcellularLocation>
</comment>
<evidence type="ECO:0000256" key="1">
    <source>
        <dbReference type="ARBA" id="ARBA00004123"/>
    </source>
</evidence>
<keyword evidence="6" id="KW-1185">Reference proteome</keyword>
<gene>
    <name evidence="5" type="primary">100632985</name>
</gene>
<keyword evidence="3" id="KW-0539">Nucleus</keyword>
<proteinExistence type="inferred from homology"/>
<dbReference type="KEGG" id="aqu:100632985"/>
<dbReference type="InterPro" id="IPR029321">
    <property type="entry name" value="INTS2"/>
</dbReference>
<evidence type="ECO:0000313" key="6">
    <source>
        <dbReference type="Proteomes" id="UP000007879"/>
    </source>
</evidence>
<evidence type="ECO:0008006" key="7">
    <source>
        <dbReference type="Google" id="ProtNLM"/>
    </source>
</evidence>
<comment type="similarity">
    <text evidence="2">Belongs to the Integrator subunit 2 family.</text>
</comment>
<dbReference type="PANTHER" id="PTHR28608:SF1">
    <property type="entry name" value="INTEGRATOR COMPLEX SUBUNIT 2"/>
    <property type="match status" value="1"/>
</dbReference>